<dbReference type="InterPro" id="IPR008271">
    <property type="entry name" value="Ser/Thr_kinase_AS"/>
</dbReference>
<evidence type="ECO:0000313" key="3">
    <source>
        <dbReference type="Proteomes" id="UP001235939"/>
    </source>
</evidence>
<dbReference type="InterPro" id="IPR000719">
    <property type="entry name" value="Prot_kinase_dom"/>
</dbReference>
<feature type="domain" description="Protein kinase" evidence="1">
    <location>
        <begin position="40"/>
        <end position="209"/>
    </location>
</feature>
<evidence type="ECO:0000259" key="1">
    <source>
        <dbReference type="PROSITE" id="PS50011"/>
    </source>
</evidence>
<dbReference type="Gene3D" id="3.30.200.20">
    <property type="entry name" value="Phosphorylase Kinase, domain 1"/>
    <property type="match status" value="1"/>
</dbReference>
<dbReference type="PROSITE" id="PS50011">
    <property type="entry name" value="PROTEIN_KINASE_DOM"/>
    <property type="match status" value="1"/>
</dbReference>
<dbReference type="SUPFAM" id="SSF56112">
    <property type="entry name" value="Protein kinase-like (PK-like)"/>
    <property type="match status" value="1"/>
</dbReference>
<gene>
    <name evidence="2" type="ORF">LAZ67_X004697</name>
</gene>
<proteinExistence type="predicted"/>
<accession>A0ABY6LV56</accession>
<dbReference type="PANTHER" id="PTHR44329">
    <property type="entry name" value="SERINE/THREONINE-PROTEIN KINASE TNNI3K-RELATED"/>
    <property type="match status" value="1"/>
</dbReference>
<name>A0ABY6LV56_9ARAC</name>
<dbReference type="PROSITE" id="PS00108">
    <property type="entry name" value="PROTEIN_KINASE_ST"/>
    <property type="match status" value="1"/>
</dbReference>
<keyword evidence="3" id="KW-1185">Reference proteome</keyword>
<evidence type="ECO:0000313" key="2">
    <source>
        <dbReference type="EMBL" id="UYV85135.1"/>
    </source>
</evidence>
<dbReference type="Proteomes" id="UP001235939">
    <property type="component" value="Chromosome X"/>
</dbReference>
<dbReference type="PRINTS" id="PR00109">
    <property type="entry name" value="TYRKINASE"/>
</dbReference>
<protein>
    <submittedName>
        <fullName evidence="2">MAP3K13</fullName>
    </submittedName>
</protein>
<dbReference type="InterPro" id="IPR011009">
    <property type="entry name" value="Kinase-like_dom_sf"/>
</dbReference>
<dbReference type="InterPro" id="IPR001245">
    <property type="entry name" value="Ser-Thr/Tyr_kinase_cat_dom"/>
</dbReference>
<dbReference type="PANTHER" id="PTHR44329:SF304">
    <property type="entry name" value="MITOGEN-ACTIVATED PROTEIN KINASE KINASE KINASE 13-LIKE ISOFORM X1"/>
    <property type="match status" value="1"/>
</dbReference>
<dbReference type="Gene3D" id="1.10.510.10">
    <property type="entry name" value="Transferase(Phosphotransferase) domain 1"/>
    <property type="match status" value="1"/>
</dbReference>
<dbReference type="EMBL" id="CP092886">
    <property type="protein sequence ID" value="UYV85135.1"/>
    <property type="molecule type" value="Genomic_DNA"/>
</dbReference>
<organism evidence="2 3">
    <name type="scientific">Cordylochernes scorpioides</name>
    <dbReference type="NCBI Taxonomy" id="51811"/>
    <lineage>
        <taxon>Eukaryota</taxon>
        <taxon>Metazoa</taxon>
        <taxon>Ecdysozoa</taxon>
        <taxon>Arthropoda</taxon>
        <taxon>Chelicerata</taxon>
        <taxon>Arachnida</taxon>
        <taxon>Pseudoscorpiones</taxon>
        <taxon>Cheliferoidea</taxon>
        <taxon>Chernetidae</taxon>
        <taxon>Cordylochernes</taxon>
    </lineage>
</organism>
<dbReference type="Pfam" id="PF00069">
    <property type="entry name" value="Pkinase"/>
    <property type="match status" value="1"/>
</dbReference>
<reference evidence="2 3" key="1">
    <citation type="submission" date="2022-03" db="EMBL/GenBank/DDBJ databases">
        <title>A chromosomal length assembly of Cordylochernes scorpioides.</title>
        <authorList>
            <person name="Zeh D."/>
            <person name="Zeh J."/>
        </authorList>
    </citation>
    <scope>NUCLEOTIDE SEQUENCE [LARGE SCALE GENOMIC DNA]</scope>
    <source>
        <strain evidence="2">IN4F17</strain>
        <tissue evidence="2">Whole Body</tissue>
    </source>
</reference>
<sequence>MHEKNNTRFRMKPNHQNFDHSQAVTTIVVAEEWEVPFQKIRDMKWIGSGAQGAVFLGTLDGQLVAVKKVREQVETQIDSLRGLRHPNIVNFRGVCSQPPCYCIIMEYCPYGQLYDTLHSGRAVEPKTIYNWTHQIALGMEYLHKNRIIHRDLKSPNVLIGYDEVLKISDFGTSRTWPEVSTKMSFVGTVAWMAPEVIRHEKCSAKVDVW</sequence>
<dbReference type="SMART" id="SM00220">
    <property type="entry name" value="S_TKc"/>
    <property type="match status" value="1"/>
</dbReference>
<dbReference type="InterPro" id="IPR051681">
    <property type="entry name" value="Ser/Thr_Kinases-Pseudokinases"/>
</dbReference>